<dbReference type="GO" id="GO:0007155">
    <property type="term" value="P:cell adhesion"/>
    <property type="evidence" value="ECO:0007669"/>
    <property type="project" value="InterPro"/>
</dbReference>
<dbReference type="GO" id="GO:0005524">
    <property type="term" value="F:ATP binding"/>
    <property type="evidence" value="ECO:0007669"/>
    <property type="project" value="UniProtKB-UniRule"/>
</dbReference>
<dbReference type="PANTHER" id="PTHR24416">
    <property type="entry name" value="TYROSINE-PROTEIN KINASE RECEPTOR"/>
    <property type="match status" value="1"/>
</dbReference>
<dbReference type="OrthoDB" id="3256376at2759"/>
<dbReference type="FunFam" id="1.10.510.10:FF:000462">
    <property type="entry name" value="Receptor tyrosine kinase"/>
    <property type="match status" value="1"/>
</dbReference>
<dbReference type="Pfam" id="PF22540">
    <property type="entry name" value="RET_CRD"/>
    <property type="match status" value="1"/>
</dbReference>
<dbReference type="GO" id="GO:0004714">
    <property type="term" value="F:transmembrane receptor protein tyrosine kinase activity"/>
    <property type="evidence" value="ECO:0007669"/>
    <property type="project" value="UniProtKB-EC"/>
</dbReference>
<dbReference type="InterPro" id="IPR011009">
    <property type="entry name" value="Kinase-like_dom_sf"/>
</dbReference>
<proteinExistence type="predicted"/>
<dbReference type="InterPro" id="IPR000719">
    <property type="entry name" value="Prot_kinase_dom"/>
</dbReference>
<dbReference type="InterPro" id="IPR017441">
    <property type="entry name" value="Protein_kinase_ATP_BS"/>
</dbReference>
<dbReference type="GO" id="GO:0005886">
    <property type="term" value="C:plasma membrane"/>
    <property type="evidence" value="ECO:0007669"/>
    <property type="project" value="InterPro"/>
</dbReference>
<keyword evidence="6" id="KW-0732">Signal</keyword>
<dbReference type="InParanoid" id="A0A482WXX9"/>
<evidence type="ECO:0000256" key="3">
    <source>
        <dbReference type="ARBA" id="ARBA00051243"/>
    </source>
</evidence>
<dbReference type="PROSITE" id="PS00107">
    <property type="entry name" value="PROTEIN_KINASE_ATP"/>
    <property type="match status" value="1"/>
</dbReference>
<gene>
    <name evidence="8" type="ORF">LSTR_LSTR005533</name>
</gene>
<evidence type="ECO:0000313" key="8">
    <source>
        <dbReference type="EMBL" id="RZF38172.1"/>
    </source>
</evidence>
<feature type="chain" id="PRO_5019796799" description="Protein kinase domain-containing protein" evidence="6">
    <location>
        <begin position="28"/>
        <end position="1074"/>
    </location>
</feature>
<dbReference type="PROSITE" id="PS00109">
    <property type="entry name" value="PROTEIN_KINASE_TYR"/>
    <property type="match status" value="1"/>
</dbReference>
<dbReference type="STRING" id="195883.A0A482WXX9"/>
<reference evidence="8 9" key="1">
    <citation type="journal article" date="2017" name="Gigascience">
        <title>Genome sequence of the small brown planthopper, Laodelphax striatellus.</title>
        <authorList>
            <person name="Zhu J."/>
            <person name="Jiang F."/>
            <person name="Wang X."/>
            <person name="Yang P."/>
            <person name="Bao Y."/>
            <person name="Zhao W."/>
            <person name="Wang W."/>
            <person name="Lu H."/>
            <person name="Wang Q."/>
            <person name="Cui N."/>
            <person name="Li J."/>
            <person name="Chen X."/>
            <person name="Luo L."/>
            <person name="Yu J."/>
            <person name="Kang L."/>
            <person name="Cui F."/>
        </authorList>
    </citation>
    <scope>NUCLEOTIDE SEQUENCE [LARGE SCALE GENOMIC DNA]</scope>
    <source>
        <strain evidence="8">Lst14</strain>
    </source>
</reference>
<dbReference type="SMR" id="A0A482WXX9"/>
<feature type="region of interest" description="Disordered" evidence="5">
    <location>
        <begin position="995"/>
        <end position="1016"/>
    </location>
</feature>
<dbReference type="SMART" id="SM00219">
    <property type="entry name" value="TyrKc"/>
    <property type="match status" value="1"/>
</dbReference>
<dbReference type="InterPro" id="IPR020894">
    <property type="entry name" value="Cadherin_CS"/>
</dbReference>
<dbReference type="Gene3D" id="1.10.510.10">
    <property type="entry name" value="Transferase(Phosphotransferase) domain 1"/>
    <property type="match status" value="1"/>
</dbReference>
<keyword evidence="2" id="KW-0472">Membrane</keyword>
<evidence type="ECO:0000259" key="7">
    <source>
        <dbReference type="PROSITE" id="PS50011"/>
    </source>
</evidence>
<comment type="subcellular location">
    <subcellularLocation>
        <location evidence="1">Membrane</location>
        <topology evidence="1">Single-pass membrane protein</topology>
    </subcellularLocation>
</comment>
<dbReference type="PANTHER" id="PTHR24416:SF617">
    <property type="entry name" value="RET ONCOGENE, ISOFORM A"/>
    <property type="match status" value="1"/>
</dbReference>
<feature type="compositionally biased region" description="Polar residues" evidence="5">
    <location>
        <begin position="995"/>
        <end position="1009"/>
    </location>
</feature>
<evidence type="ECO:0000256" key="4">
    <source>
        <dbReference type="PROSITE-ProRule" id="PRU10141"/>
    </source>
</evidence>
<keyword evidence="4" id="KW-0547">Nucleotide-binding</keyword>
<dbReference type="PRINTS" id="PR00109">
    <property type="entry name" value="TYRKINASE"/>
</dbReference>
<accession>A0A482WXX9</accession>
<dbReference type="Proteomes" id="UP000291343">
    <property type="component" value="Unassembled WGS sequence"/>
</dbReference>
<dbReference type="InterPro" id="IPR008266">
    <property type="entry name" value="Tyr_kinase_AS"/>
</dbReference>
<evidence type="ECO:0000313" key="9">
    <source>
        <dbReference type="Proteomes" id="UP000291343"/>
    </source>
</evidence>
<dbReference type="GO" id="GO:0007169">
    <property type="term" value="P:cell surface receptor protein tyrosine kinase signaling pathway"/>
    <property type="evidence" value="ECO:0007669"/>
    <property type="project" value="TreeGrafter"/>
</dbReference>
<feature type="binding site" evidence="4">
    <location>
        <position position="718"/>
    </location>
    <ligand>
        <name>ATP</name>
        <dbReference type="ChEBI" id="CHEBI:30616"/>
    </ligand>
</feature>
<dbReference type="SUPFAM" id="SSF56112">
    <property type="entry name" value="Protein kinase-like (PK-like)"/>
    <property type="match status" value="1"/>
</dbReference>
<dbReference type="InterPro" id="IPR020635">
    <property type="entry name" value="Tyr_kinase_cat_dom"/>
</dbReference>
<dbReference type="InterPro" id="IPR001245">
    <property type="entry name" value="Ser-Thr/Tyr_kinase_cat_dom"/>
</dbReference>
<dbReference type="Gene3D" id="3.30.200.20">
    <property type="entry name" value="Phosphorylase Kinase, domain 1"/>
    <property type="match status" value="1"/>
</dbReference>
<dbReference type="AlphaFoldDB" id="A0A482WXX9"/>
<dbReference type="PROSITE" id="PS50011">
    <property type="entry name" value="PROTEIN_KINASE_DOM"/>
    <property type="match status" value="1"/>
</dbReference>
<feature type="signal peptide" evidence="6">
    <location>
        <begin position="1"/>
        <end position="27"/>
    </location>
</feature>
<dbReference type="EMBL" id="QKKF02022802">
    <property type="protein sequence ID" value="RZF38172.1"/>
    <property type="molecule type" value="Genomic_DNA"/>
</dbReference>
<organism evidence="8 9">
    <name type="scientific">Laodelphax striatellus</name>
    <name type="common">Small brown planthopper</name>
    <name type="synonym">Delphax striatella</name>
    <dbReference type="NCBI Taxonomy" id="195883"/>
    <lineage>
        <taxon>Eukaryota</taxon>
        <taxon>Metazoa</taxon>
        <taxon>Ecdysozoa</taxon>
        <taxon>Arthropoda</taxon>
        <taxon>Hexapoda</taxon>
        <taxon>Insecta</taxon>
        <taxon>Pterygota</taxon>
        <taxon>Neoptera</taxon>
        <taxon>Paraneoptera</taxon>
        <taxon>Hemiptera</taxon>
        <taxon>Auchenorrhyncha</taxon>
        <taxon>Fulgoroidea</taxon>
        <taxon>Delphacidae</taxon>
        <taxon>Criomorphinae</taxon>
        <taxon>Laodelphax</taxon>
    </lineage>
</organism>
<name>A0A482WXX9_LAOST</name>
<dbReference type="InterPro" id="IPR055162">
    <property type="entry name" value="RET_CRD"/>
</dbReference>
<feature type="domain" description="Protein kinase" evidence="7">
    <location>
        <begin position="684"/>
        <end position="964"/>
    </location>
</feature>
<keyword evidence="9" id="KW-1185">Reference proteome</keyword>
<protein>
    <recommendedName>
        <fullName evidence="7">Protein kinase domain-containing protein</fullName>
    </recommendedName>
</protein>
<dbReference type="FunCoup" id="A0A482WXX9">
    <property type="interactions" value="2"/>
</dbReference>
<evidence type="ECO:0000256" key="2">
    <source>
        <dbReference type="ARBA" id="ARBA00023136"/>
    </source>
</evidence>
<comment type="caution">
    <text evidence="8">The sequence shown here is derived from an EMBL/GenBank/DDBJ whole genome shotgun (WGS) entry which is preliminary data.</text>
</comment>
<dbReference type="InterPro" id="IPR050122">
    <property type="entry name" value="RTK"/>
</dbReference>
<evidence type="ECO:0000256" key="6">
    <source>
        <dbReference type="SAM" id="SignalP"/>
    </source>
</evidence>
<comment type="catalytic activity">
    <reaction evidence="3">
        <text>L-tyrosyl-[protein] + ATP = O-phospho-L-tyrosyl-[protein] + ADP + H(+)</text>
        <dbReference type="Rhea" id="RHEA:10596"/>
        <dbReference type="Rhea" id="RHEA-COMP:10136"/>
        <dbReference type="Rhea" id="RHEA-COMP:20101"/>
        <dbReference type="ChEBI" id="CHEBI:15378"/>
        <dbReference type="ChEBI" id="CHEBI:30616"/>
        <dbReference type="ChEBI" id="CHEBI:46858"/>
        <dbReference type="ChEBI" id="CHEBI:61978"/>
        <dbReference type="ChEBI" id="CHEBI:456216"/>
        <dbReference type="EC" id="2.7.10.1"/>
    </reaction>
</comment>
<dbReference type="Pfam" id="PF07714">
    <property type="entry name" value="PK_Tyr_Ser-Thr"/>
    <property type="match status" value="1"/>
</dbReference>
<evidence type="ECO:0000256" key="5">
    <source>
        <dbReference type="SAM" id="MobiDB-lite"/>
    </source>
</evidence>
<sequence length="1074" mass="119184">MKSTIIPATVLFVLLLSTDILELCVRAVTYKPDCLLFRAEQFTNTSQRPPTLEEVRLRCEGSLQNICFWHTFKEKVIKIKEGDEGKLVIPLGSPDLCQRDLIYTLKNGSSYLNLVSSEVCGLTTWSLHGNTPFDRELLEVIGPFTVECTDGVETVNMTLSVGVDDINDNPPTLPSEAAEAGAEHPLLDKSLLAVDRDSPPVNGYRLVSELLAGLGGYGYTLTVSKRSIRLQSGITGTGLYCDIEVNDTSSVLSPLSGTVRIVDTTFQSTSQPDFIDVPVRIYFDEERNSVVCERLLTSKKKVKRSHIDERSYEVVYPPVVRLSLNATPLTRLAEPNNFASLGGYEFKLNNYYRRNFNVTKAFGIVYLNNTIGLDKYSNIILNISWIEPRLGYNGSTTIKVNISSVGMSSCKGDHNNINAWLTCAENGNEKKCIQSCGLGTGNFLDNSGNNTVGCHWRTPSHTNTTFNRIPFKKLGYYTCVANPRTCPDNWCDPYEALNIRLCPQDCTKSKFIFGVVNSSNKDELGIGWTVGLCICDSYGKCTCESMNTSASQKKSNVTSVTTYQKTSKKKFTTSTTTIVATSSPVYQITDDHLFAGYHMCGSACLSAVMTVSIILSAIITLVVCKCVGESARRKMKPTSTNSNIRSTDTLITLEPIASPANDSPVDSNSALLIDPEWEFPREKVKIDFCLGEGEFGRVLKAQATNIAGIPGVTTVAVKTLKDGAGEAELADLLSEYQMLKELSHPNVIRLLGASTVPGGPVYLIMEFASHGSLKSYLRRHRPLETSNNPEVAARIVNEHSVTPKDILSFAWQIAKGMAYLSDMKLVHRDLAARNVLVATGKVCKISDFGLTRDIYVDETYLKRSKGKVPVKWMALESLSDQIYTIKSDVWGFGVLLWELVTMGSSPYPGIAVQNLFFFLKSGYRMEKPRNCSHQLYEIMRSCWYENPSQRPTFHQLTQSLERMLEDGTDYLELDSWFASNRLYFSDLLQKDTTLDSGNSSDTDNANNNFEGVAETEHTDKILNDKTNFKETESANIVAHYANDGVTLNTYKNFPNDEMYAKMSNGYVNCKSNEV</sequence>
<keyword evidence="4" id="KW-0067">ATP-binding</keyword>
<dbReference type="GO" id="GO:0043235">
    <property type="term" value="C:receptor complex"/>
    <property type="evidence" value="ECO:0007669"/>
    <property type="project" value="TreeGrafter"/>
</dbReference>
<evidence type="ECO:0000256" key="1">
    <source>
        <dbReference type="ARBA" id="ARBA00004167"/>
    </source>
</evidence>
<dbReference type="PROSITE" id="PS00232">
    <property type="entry name" value="CADHERIN_1"/>
    <property type="match status" value="1"/>
</dbReference>